<reference evidence="10 11" key="1">
    <citation type="submission" date="2016-03" db="EMBL/GenBank/DDBJ databases">
        <authorList>
            <person name="Ploux O."/>
        </authorList>
    </citation>
    <scope>NUCLEOTIDE SEQUENCE [LARGE SCALE GENOMIC DNA]</scope>
    <source>
        <strain evidence="10 11">R-45371</strain>
    </source>
</reference>
<dbReference type="HAMAP" id="MF_00024">
    <property type="entry name" value="CobD_CbiB"/>
    <property type="match status" value="1"/>
</dbReference>
<evidence type="ECO:0000313" key="10">
    <source>
        <dbReference type="EMBL" id="OAH97967.1"/>
    </source>
</evidence>
<evidence type="ECO:0000256" key="6">
    <source>
        <dbReference type="ARBA" id="ARBA00022692"/>
    </source>
</evidence>
<protein>
    <recommendedName>
        <fullName evidence="9">Cobalamin biosynthesis protein CobD</fullName>
    </recommendedName>
</protein>
<comment type="caution">
    <text evidence="9">Lacks conserved residue(s) required for the propagation of feature annotation.</text>
</comment>
<evidence type="ECO:0000256" key="3">
    <source>
        <dbReference type="ARBA" id="ARBA00006263"/>
    </source>
</evidence>
<evidence type="ECO:0000256" key="8">
    <source>
        <dbReference type="ARBA" id="ARBA00023136"/>
    </source>
</evidence>
<dbReference type="EMBL" id="LUUH01000091">
    <property type="protein sequence ID" value="OAH97967.1"/>
    <property type="molecule type" value="Genomic_DNA"/>
</dbReference>
<accession>A0A177LWU3</accession>
<keyword evidence="4 9" id="KW-1003">Cell membrane</keyword>
<keyword evidence="5 9" id="KW-0169">Cobalamin biosynthesis</keyword>
<evidence type="ECO:0000256" key="2">
    <source>
        <dbReference type="ARBA" id="ARBA00004953"/>
    </source>
</evidence>
<sequence length="305" mass="33812">MILTISILLAVAIDFWLGEPRNAYHPLVTFGKWASTVEMRLLNNEQAAFRQRVSGFLAVAIVLTPCLLWLLLLPSWPPLQLAVDVLILYFCIAAQSLQKHALAVHAALLDNDLPLARQQVSRIVSRQTEAMTEIDVRRATIESVLENGADAVFAPLFWFVLLGPFGALLYRFSNTLDAMWGYKNQRYVNFGWAAARFDDLLNWLPARLTALSYALIGNTAQAINAWRTQARLLDSPNAGPVMTAGGGALMLQLGGPACYHGQIKQKPWFGGSQAPENYDIKRACKLMYRTLLLWLIVIGAGDTLA</sequence>
<dbReference type="GO" id="GO:0005886">
    <property type="term" value="C:plasma membrane"/>
    <property type="evidence" value="ECO:0007669"/>
    <property type="project" value="UniProtKB-SubCell"/>
</dbReference>
<comment type="function">
    <text evidence="9">Converts cobyric acid to cobinamide by the addition of aminopropanol on the F carboxylic group.</text>
</comment>
<evidence type="ECO:0000313" key="11">
    <source>
        <dbReference type="Proteomes" id="UP000077763"/>
    </source>
</evidence>
<feature type="transmembrane region" description="Helical" evidence="9">
    <location>
        <begin position="152"/>
        <end position="170"/>
    </location>
</feature>
<comment type="subcellular location">
    <subcellularLocation>
        <location evidence="1 9">Cell membrane</location>
        <topology evidence="1 9">Multi-pass membrane protein</topology>
    </subcellularLocation>
</comment>
<evidence type="ECO:0000256" key="9">
    <source>
        <dbReference type="HAMAP-Rule" id="MF_00024"/>
    </source>
</evidence>
<dbReference type="GO" id="GO:0048472">
    <property type="term" value="F:threonine-phosphate decarboxylase activity"/>
    <property type="evidence" value="ECO:0007669"/>
    <property type="project" value="InterPro"/>
</dbReference>
<proteinExistence type="inferred from homology"/>
<comment type="similarity">
    <text evidence="3 9">Belongs to the CobD/CbiB family.</text>
</comment>
<name>A0A177LWU3_METMH</name>
<evidence type="ECO:0000256" key="4">
    <source>
        <dbReference type="ARBA" id="ARBA00022475"/>
    </source>
</evidence>
<dbReference type="PANTHER" id="PTHR34308:SF1">
    <property type="entry name" value="COBALAMIN BIOSYNTHESIS PROTEIN CBIB"/>
    <property type="match status" value="1"/>
</dbReference>
<evidence type="ECO:0000256" key="7">
    <source>
        <dbReference type="ARBA" id="ARBA00022989"/>
    </source>
</evidence>
<dbReference type="Pfam" id="PF03186">
    <property type="entry name" value="CobD_Cbib"/>
    <property type="match status" value="1"/>
</dbReference>
<comment type="caution">
    <text evidence="10">The sequence shown here is derived from an EMBL/GenBank/DDBJ whole genome shotgun (WGS) entry which is preliminary data.</text>
</comment>
<dbReference type="UniPathway" id="UPA00148"/>
<dbReference type="NCBIfam" id="TIGR00380">
    <property type="entry name" value="cobal_cbiB"/>
    <property type="match status" value="1"/>
</dbReference>
<dbReference type="AlphaFoldDB" id="A0A177LWU3"/>
<dbReference type="PANTHER" id="PTHR34308">
    <property type="entry name" value="COBALAMIN BIOSYNTHESIS PROTEIN CBIB"/>
    <property type="match status" value="1"/>
</dbReference>
<evidence type="ECO:0000256" key="5">
    <source>
        <dbReference type="ARBA" id="ARBA00022573"/>
    </source>
</evidence>
<dbReference type="RefSeq" id="WP_064038488.1">
    <property type="nucleotide sequence ID" value="NZ_LUUH01000091.1"/>
</dbReference>
<comment type="pathway">
    <text evidence="2 9">Cofactor biosynthesis; adenosylcobalamin biosynthesis.</text>
</comment>
<keyword evidence="8 9" id="KW-0472">Membrane</keyword>
<dbReference type="GO" id="GO:0015420">
    <property type="term" value="F:ABC-type vitamin B12 transporter activity"/>
    <property type="evidence" value="ECO:0007669"/>
    <property type="project" value="UniProtKB-UniRule"/>
</dbReference>
<dbReference type="Proteomes" id="UP000077763">
    <property type="component" value="Unassembled WGS sequence"/>
</dbReference>
<dbReference type="InterPro" id="IPR004485">
    <property type="entry name" value="Cobalamin_biosynth_CobD/CbiB"/>
</dbReference>
<evidence type="ECO:0000256" key="1">
    <source>
        <dbReference type="ARBA" id="ARBA00004651"/>
    </source>
</evidence>
<dbReference type="GO" id="GO:0009236">
    <property type="term" value="P:cobalamin biosynthetic process"/>
    <property type="evidence" value="ECO:0007669"/>
    <property type="project" value="UniProtKB-UniRule"/>
</dbReference>
<organism evidence="10 11">
    <name type="scientific">Methylomonas methanica</name>
    <dbReference type="NCBI Taxonomy" id="421"/>
    <lineage>
        <taxon>Bacteria</taxon>
        <taxon>Pseudomonadati</taxon>
        <taxon>Pseudomonadota</taxon>
        <taxon>Gammaproteobacteria</taxon>
        <taxon>Methylococcales</taxon>
        <taxon>Methylococcaceae</taxon>
        <taxon>Methylomonas</taxon>
    </lineage>
</organism>
<feature type="transmembrane region" description="Helical" evidence="9">
    <location>
        <begin position="55"/>
        <end position="73"/>
    </location>
</feature>
<keyword evidence="6 9" id="KW-0812">Transmembrane</keyword>
<gene>
    <name evidence="9" type="primary">cobD</name>
    <name evidence="10" type="ORF">A1353_22300</name>
</gene>
<keyword evidence="7 9" id="KW-1133">Transmembrane helix</keyword>